<gene>
    <name evidence="2" type="ORF">B296_00053625</name>
</gene>
<dbReference type="CDD" id="cd00303">
    <property type="entry name" value="retropepsin_like"/>
    <property type="match status" value="1"/>
</dbReference>
<proteinExistence type="predicted"/>
<dbReference type="EMBL" id="AMZH03023476">
    <property type="protein sequence ID" value="RRT36525.1"/>
    <property type="molecule type" value="Genomic_DNA"/>
</dbReference>
<evidence type="ECO:0000313" key="3">
    <source>
        <dbReference type="Proteomes" id="UP000287651"/>
    </source>
</evidence>
<evidence type="ECO:0000313" key="2">
    <source>
        <dbReference type="EMBL" id="RRT36525.1"/>
    </source>
</evidence>
<organism evidence="2 3">
    <name type="scientific">Ensete ventricosum</name>
    <name type="common">Abyssinian banana</name>
    <name type="synonym">Musa ensete</name>
    <dbReference type="NCBI Taxonomy" id="4639"/>
    <lineage>
        <taxon>Eukaryota</taxon>
        <taxon>Viridiplantae</taxon>
        <taxon>Streptophyta</taxon>
        <taxon>Embryophyta</taxon>
        <taxon>Tracheophyta</taxon>
        <taxon>Spermatophyta</taxon>
        <taxon>Magnoliopsida</taxon>
        <taxon>Liliopsida</taxon>
        <taxon>Zingiberales</taxon>
        <taxon>Musaceae</taxon>
        <taxon>Ensete</taxon>
    </lineage>
</organism>
<protein>
    <submittedName>
        <fullName evidence="2">Uncharacterized protein</fullName>
    </submittedName>
</protein>
<dbReference type="AlphaFoldDB" id="A0A426XAM3"/>
<evidence type="ECO:0000256" key="1">
    <source>
        <dbReference type="SAM" id="MobiDB-lite"/>
    </source>
</evidence>
<dbReference type="Proteomes" id="UP000287651">
    <property type="component" value="Unassembled WGS sequence"/>
</dbReference>
<name>A0A426XAM3_ENSVE</name>
<comment type="caution">
    <text evidence="2">The sequence shown here is derived from an EMBL/GenBank/DDBJ whole genome shotgun (WGS) entry which is preliminary data.</text>
</comment>
<sequence>MIKYIEESEEEVQEPEEENMKEEPQPADCMTHALAGHTNPQVAKVEESLKPQPVTVLIKTRSTNNFMNSKVAAQLMHQNKDCSWFDVDVAYSQILKYDQRCPRVKLLWQNQEILAYFFLLPLDDYEAMLDIKWLTMLDNVLRNFFKFIMKIFSYEKKEILRGKCESDVTTICTQETEKVLNKVNSGFLM</sequence>
<feature type="compositionally biased region" description="Acidic residues" evidence="1">
    <location>
        <begin position="7"/>
        <end position="20"/>
    </location>
</feature>
<reference evidence="2 3" key="1">
    <citation type="journal article" date="2014" name="Agronomy (Basel)">
        <title>A Draft Genome Sequence for Ensete ventricosum, the Drought-Tolerant Tree Against Hunger.</title>
        <authorList>
            <person name="Harrison J."/>
            <person name="Moore K.A."/>
            <person name="Paszkiewicz K."/>
            <person name="Jones T."/>
            <person name="Grant M."/>
            <person name="Ambacheew D."/>
            <person name="Muzemil S."/>
            <person name="Studholme D.J."/>
        </authorList>
    </citation>
    <scope>NUCLEOTIDE SEQUENCE [LARGE SCALE GENOMIC DNA]</scope>
</reference>
<feature type="region of interest" description="Disordered" evidence="1">
    <location>
        <begin position="1"/>
        <end position="25"/>
    </location>
</feature>
<accession>A0A426XAM3</accession>